<protein>
    <recommendedName>
        <fullName evidence="1">SnoaL-like domain-containing protein</fullName>
    </recommendedName>
</protein>
<evidence type="ECO:0000259" key="1">
    <source>
        <dbReference type="Pfam" id="PF12680"/>
    </source>
</evidence>
<gene>
    <name evidence="2" type="ORF">BBOH_0332</name>
</gene>
<dbReference type="Proteomes" id="UP000029096">
    <property type="component" value="Unassembled WGS sequence"/>
</dbReference>
<comment type="caution">
    <text evidence="2">The sequence shown here is derived from an EMBL/GenBank/DDBJ whole genome shotgun (WGS) entry which is preliminary data.</text>
</comment>
<dbReference type="STRING" id="1437606.BBOH_0332"/>
<evidence type="ECO:0000313" key="2">
    <source>
        <dbReference type="EMBL" id="KFI46858.1"/>
    </source>
</evidence>
<organism evidence="2 3">
    <name type="scientific">Bifidobacterium bohemicum DSM 22767</name>
    <dbReference type="NCBI Taxonomy" id="1437606"/>
    <lineage>
        <taxon>Bacteria</taxon>
        <taxon>Bacillati</taxon>
        <taxon>Actinomycetota</taxon>
        <taxon>Actinomycetes</taxon>
        <taxon>Bifidobacteriales</taxon>
        <taxon>Bifidobacteriaceae</taxon>
        <taxon>Bifidobacterium</taxon>
    </lineage>
</organism>
<accession>A0A086ZK08</accession>
<dbReference type="Gene3D" id="3.10.450.50">
    <property type="match status" value="1"/>
</dbReference>
<dbReference type="InterPro" id="IPR032710">
    <property type="entry name" value="NTF2-like_dom_sf"/>
</dbReference>
<dbReference type="AlphaFoldDB" id="A0A086ZK08"/>
<dbReference type="SUPFAM" id="SSF54427">
    <property type="entry name" value="NTF2-like"/>
    <property type="match status" value="1"/>
</dbReference>
<sequence length="141" mass="16944">MATVTLSIPRARRRERAICEYFHMWVTRDFDRLDGIFAPDSVYEEWNGHIYENRNQIHLWIDDTLEHRVVLNWTAAGFTHARGREGQPSITVFWTLNSRDEKEGKGCIDGVSVFEFNRQNKIQRVREFKAEHRRDYPYRNQ</sequence>
<proteinExistence type="predicted"/>
<name>A0A086ZK08_9BIFI</name>
<feature type="domain" description="SnoaL-like" evidence="1">
    <location>
        <begin position="20"/>
        <end position="124"/>
    </location>
</feature>
<reference evidence="2 3" key="1">
    <citation type="submission" date="2014-03" db="EMBL/GenBank/DDBJ databases">
        <title>Genomics of Bifidobacteria.</title>
        <authorList>
            <person name="Ventura M."/>
            <person name="Milani C."/>
            <person name="Lugli G.A."/>
        </authorList>
    </citation>
    <scope>NUCLEOTIDE SEQUENCE [LARGE SCALE GENOMIC DNA]</scope>
    <source>
        <strain evidence="2 3">DSM 22767</strain>
    </source>
</reference>
<dbReference type="Pfam" id="PF12680">
    <property type="entry name" value="SnoaL_2"/>
    <property type="match status" value="1"/>
</dbReference>
<dbReference type="InterPro" id="IPR037401">
    <property type="entry name" value="SnoaL-like"/>
</dbReference>
<dbReference type="EMBL" id="JGYP01000001">
    <property type="protein sequence ID" value="KFI46858.1"/>
    <property type="molecule type" value="Genomic_DNA"/>
</dbReference>
<keyword evidence="3" id="KW-1185">Reference proteome</keyword>
<evidence type="ECO:0000313" key="3">
    <source>
        <dbReference type="Proteomes" id="UP000029096"/>
    </source>
</evidence>